<gene>
    <name evidence="20" type="primary">soxA</name>
    <name evidence="20" type="ORF">E4L98_29370</name>
</gene>
<evidence type="ECO:0000256" key="16">
    <source>
        <dbReference type="PIRSR" id="PIRSR038455-2"/>
    </source>
</evidence>
<keyword evidence="5 14" id="KW-0808">Transferase</keyword>
<evidence type="ECO:0000259" key="19">
    <source>
        <dbReference type="PROSITE" id="PS51007"/>
    </source>
</evidence>
<dbReference type="Proteomes" id="UP000297729">
    <property type="component" value="Unassembled WGS sequence"/>
</dbReference>
<comment type="similarity">
    <text evidence="11 14">Belongs to the SoxA family.</text>
</comment>
<evidence type="ECO:0000256" key="5">
    <source>
        <dbReference type="ARBA" id="ARBA00022679"/>
    </source>
</evidence>
<comment type="subunit">
    <text evidence="2 14">Heterodimer of SoxA and SoxX.</text>
</comment>
<feature type="binding site" description="covalent" evidence="16">
    <location>
        <position position="191"/>
    </location>
    <ligand>
        <name>heme c</name>
        <dbReference type="ChEBI" id="CHEBI:61717"/>
        <label>2</label>
    </ligand>
</feature>
<keyword evidence="8 14" id="KW-0574">Periplasm</keyword>
<dbReference type="InterPro" id="IPR025710">
    <property type="entry name" value="SoxA"/>
</dbReference>
<keyword evidence="21" id="KW-1185">Reference proteome</keyword>
<evidence type="ECO:0000256" key="10">
    <source>
        <dbReference type="ARBA" id="ARBA00023004"/>
    </source>
</evidence>
<dbReference type="OrthoDB" id="9808312at2"/>
<dbReference type="GO" id="GO:0009055">
    <property type="term" value="F:electron transfer activity"/>
    <property type="evidence" value="ECO:0007669"/>
    <property type="project" value="InterPro"/>
</dbReference>
<dbReference type="EMBL" id="SPVG01000276">
    <property type="protein sequence ID" value="TFW13310.1"/>
    <property type="molecule type" value="Genomic_DNA"/>
</dbReference>
<evidence type="ECO:0000256" key="4">
    <source>
        <dbReference type="ARBA" id="ARBA00022617"/>
    </source>
</evidence>
<dbReference type="GO" id="GO:0046872">
    <property type="term" value="F:metal ion binding"/>
    <property type="evidence" value="ECO:0007669"/>
    <property type="project" value="UniProtKB-KW"/>
</dbReference>
<dbReference type="GO" id="GO:0016669">
    <property type="term" value="F:oxidoreductase activity, acting on a sulfur group of donors, cytochrome as acceptor"/>
    <property type="evidence" value="ECO:0007669"/>
    <property type="project" value="InterPro"/>
</dbReference>
<dbReference type="GO" id="GO:0019417">
    <property type="term" value="P:sulfur oxidation"/>
    <property type="evidence" value="ECO:0007669"/>
    <property type="project" value="InterPro"/>
</dbReference>
<reference evidence="20 21" key="1">
    <citation type="submission" date="2019-03" db="EMBL/GenBank/DDBJ databases">
        <title>Draft Genome Sequence of Duganella callidus sp. nov., a Novel Duganella Species Isolated from Cultivated Soil.</title>
        <authorList>
            <person name="Raths R."/>
            <person name="Peta V."/>
            <person name="Bucking H."/>
        </authorList>
    </citation>
    <scope>NUCLEOTIDE SEQUENCE [LARGE SCALE GENOMIC DNA]</scope>
    <source>
        <strain evidence="20 21">DN04</strain>
    </source>
</reference>
<dbReference type="AlphaFoldDB" id="A0A4Y9RVY7"/>
<dbReference type="GO" id="GO:0016740">
    <property type="term" value="F:transferase activity"/>
    <property type="evidence" value="ECO:0007669"/>
    <property type="project" value="UniProtKB-KW"/>
</dbReference>
<dbReference type="Pfam" id="PF21342">
    <property type="entry name" value="SoxA-TsdA_cyt-c"/>
    <property type="match status" value="2"/>
</dbReference>
<evidence type="ECO:0000256" key="7">
    <source>
        <dbReference type="ARBA" id="ARBA00022729"/>
    </source>
</evidence>
<feature type="binding site" description="axial binding residue" evidence="17">
    <location>
        <position position="233"/>
    </location>
    <ligand>
        <name>heme c</name>
        <dbReference type="ChEBI" id="CHEBI:61717"/>
        <label>2</label>
    </ligand>
    <ligandPart>
        <name>Fe</name>
        <dbReference type="ChEBI" id="CHEBI:18248"/>
    </ligandPart>
</feature>
<comment type="catalytic activity">
    <reaction evidence="13 14">
        <text>S-sulfanyl-L-cysteinyl-[SoxY protein] + thiosulfate + 2 Fe(III)-[cytochrome c] = S-(2-sulfodisulfanyl)-L-cysteinyl-[SoxY protein] + 2 Fe(II)-[cytochrome c] + 2 H(+)</text>
        <dbReference type="Rhea" id="RHEA:51224"/>
        <dbReference type="Rhea" id="RHEA-COMP:10350"/>
        <dbReference type="Rhea" id="RHEA-COMP:14399"/>
        <dbReference type="Rhea" id="RHEA-COMP:14689"/>
        <dbReference type="Rhea" id="RHEA-COMP:14690"/>
        <dbReference type="ChEBI" id="CHEBI:15378"/>
        <dbReference type="ChEBI" id="CHEBI:29033"/>
        <dbReference type="ChEBI" id="CHEBI:29034"/>
        <dbReference type="ChEBI" id="CHEBI:33542"/>
        <dbReference type="ChEBI" id="CHEBI:61963"/>
        <dbReference type="ChEBI" id="CHEBI:140664"/>
        <dbReference type="EC" id="2.8.5.2"/>
    </reaction>
</comment>
<feature type="binding site" description="axial binding residue" evidence="17">
    <location>
        <position position="91"/>
    </location>
    <ligand>
        <name>heme c</name>
        <dbReference type="ChEBI" id="CHEBI:61717"/>
        <label>1</label>
    </ligand>
    <ligandPart>
        <name>Fe</name>
        <dbReference type="ChEBI" id="CHEBI:18248"/>
    </ligandPart>
</feature>
<feature type="binding site" description="axial binding residue" evidence="17">
    <location>
        <position position="125"/>
    </location>
    <ligand>
        <name>heme c</name>
        <dbReference type="ChEBI" id="CHEBI:61717"/>
        <label>1</label>
    </ligand>
    <ligandPart>
        <name>Fe</name>
        <dbReference type="ChEBI" id="CHEBI:18248"/>
    </ligandPart>
</feature>
<evidence type="ECO:0000256" key="6">
    <source>
        <dbReference type="ARBA" id="ARBA00022723"/>
    </source>
</evidence>
<keyword evidence="9 14" id="KW-0249">Electron transport</keyword>
<evidence type="ECO:0000256" key="1">
    <source>
        <dbReference type="ARBA" id="ARBA00004418"/>
    </source>
</evidence>
<comment type="cofactor">
    <cofactor evidence="16">
        <name>heme</name>
        <dbReference type="ChEBI" id="CHEBI:30413"/>
    </cofactor>
    <text evidence="16">Binds 2 heme groups per subunit.</text>
</comment>
<keyword evidence="10 14" id="KW-0408">Iron</keyword>
<dbReference type="GO" id="GO:0020037">
    <property type="term" value="F:heme binding"/>
    <property type="evidence" value="ECO:0007669"/>
    <property type="project" value="InterPro"/>
</dbReference>
<feature type="binding site" evidence="16">
    <location>
        <position position="229"/>
    </location>
    <ligand>
        <name>substrate</name>
    </ligand>
</feature>
<evidence type="ECO:0000256" key="3">
    <source>
        <dbReference type="ARBA" id="ARBA00022448"/>
    </source>
</evidence>
<dbReference type="GO" id="GO:0070069">
    <property type="term" value="C:cytochrome complex"/>
    <property type="evidence" value="ECO:0007669"/>
    <property type="project" value="InterPro"/>
</dbReference>
<keyword evidence="7 18" id="KW-0732">Signal</keyword>
<feature type="active site" description="Cysteine persulfide intermediate" evidence="15">
    <location>
        <position position="233"/>
    </location>
</feature>
<protein>
    <recommendedName>
        <fullName evidence="14">SoxAX cytochrome complex subunit A</fullName>
        <ecNumber evidence="14">2.8.5.2</ecNumber>
    </recommendedName>
    <alternativeName>
        <fullName evidence="14">Protein SoxA</fullName>
    </alternativeName>
    <alternativeName>
        <fullName evidence="14">Sulfur oxidizing protein A</fullName>
    </alternativeName>
    <alternativeName>
        <fullName evidence="14">Thiosulfate-oxidizing multienzyme system protein SoxA</fullName>
    </alternativeName>
</protein>
<organism evidence="20 21">
    <name type="scientific">Duganella callida</name>
    <dbReference type="NCBI Taxonomy" id="2561932"/>
    <lineage>
        <taxon>Bacteria</taxon>
        <taxon>Pseudomonadati</taxon>
        <taxon>Pseudomonadota</taxon>
        <taxon>Betaproteobacteria</taxon>
        <taxon>Burkholderiales</taxon>
        <taxon>Oxalobacteraceae</taxon>
        <taxon>Telluria group</taxon>
        <taxon>Duganella</taxon>
    </lineage>
</organism>
<feature type="binding site" description="covalent" evidence="16">
    <location>
        <position position="87"/>
    </location>
    <ligand>
        <name>heme c</name>
        <dbReference type="ChEBI" id="CHEBI:61717"/>
        <label>1</label>
    </ligand>
</feature>
<evidence type="ECO:0000256" key="14">
    <source>
        <dbReference type="PIRNR" id="PIRNR038455"/>
    </source>
</evidence>
<dbReference type="EC" id="2.8.5.2" evidence="14"/>
<evidence type="ECO:0000256" key="12">
    <source>
        <dbReference type="ARBA" id="ARBA00048077"/>
    </source>
</evidence>
<evidence type="ECO:0000256" key="8">
    <source>
        <dbReference type="ARBA" id="ARBA00022764"/>
    </source>
</evidence>
<name>A0A4Y9RVY7_9BURK</name>
<feature type="binding site" description="axial binding residue" evidence="17">
    <location>
        <position position="192"/>
    </location>
    <ligand>
        <name>heme c</name>
        <dbReference type="ChEBI" id="CHEBI:61717"/>
        <label>2</label>
    </ligand>
    <ligandPart>
        <name>Fe</name>
        <dbReference type="ChEBI" id="CHEBI:18248"/>
    </ligandPart>
</feature>
<comment type="caution">
    <text evidence="20">The sequence shown here is derived from an EMBL/GenBank/DDBJ whole genome shotgun (WGS) entry which is preliminary data.</text>
</comment>
<keyword evidence="4 14" id="KW-0349">Heme</keyword>
<evidence type="ECO:0000256" key="2">
    <source>
        <dbReference type="ARBA" id="ARBA00011530"/>
    </source>
</evidence>
<evidence type="ECO:0000256" key="13">
    <source>
        <dbReference type="ARBA" id="ARBA00048423"/>
    </source>
</evidence>
<feature type="binding site" description="covalent" evidence="16">
    <location>
        <position position="90"/>
    </location>
    <ligand>
        <name>heme c</name>
        <dbReference type="ChEBI" id="CHEBI:61717"/>
        <label>1</label>
    </ligand>
</feature>
<accession>A0A4Y9RVY7</accession>
<feature type="domain" description="Cytochrome c" evidence="19">
    <location>
        <begin position="168"/>
        <end position="260"/>
    </location>
</feature>
<evidence type="ECO:0000256" key="18">
    <source>
        <dbReference type="SAM" id="SignalP"/>
    </source>
</evidence>
<feature type="signal peptide" evidence="18">
    <location>
        <begin position="1"/>
        <end position="32"/>
    </location>
</feature>
<dbReference type="PROSITE" id="PS51007">
    <property type="entry name" value="CYTC"/>
    <property type="match status" value="1"/>
</dbReference>
<dbReference type="RefSeq" id="WP_135205081.1">
    <property type="nucleotide sequence ID" value="NZ_SPVG01000276.1"/>
</dbReference>
<evidence type="ECO:0000256" key="15">
    <source>
        <dbReference type="PIRSR" id="PIRSR038455-1"/>
    </source>
</evidence>
<keyword evidence="3 14" id="KW-0813">Transport</keyword>
<sequence>MTAAMPVAAKAAIATMALIASASGSLPAAAMAAGADLPTGERRSGADFMSPATQAMQRDDAQNPAMLWISGGEAQWRVKAGGSAKSCADCHGDARSSMRGVAARFPAFDTESGAVVNLGRRINLCRERRQQAAAWKLESEDLLGMEAYVAMQSRGMPVTPPRDAGTKASAARGQQLYRQRIGQLNLSCAQCHDQQSGRKLAGSTIPQAHAAAYPIYRLEWQALGSLQRRLRNCMSGVRAEAPPLGAQELTDLEAWLAVRDQGMTIETPAVRP</sequence>
<dbReference type="SUPFAM" id="SSF46626">
    <property type="entry name" value="Cytochrome c"/>
    <property type="match status" value="2"/>
</dbReference>
<dbReference type="InterPro" id="IPR009056">
    <property type="entry name" value="Cyt_c-like_dom"/>
</dbReference>
<comment type="subcellular location">
    <subcellularLocation>
        <location evidence="1 14">Periplasm</location>
    </subcellularLocation>
</comment>
<evidence type="ECO:0000313" key="21">
    <source>
        <dbReference type="Proteomes" id="UP000297729"/>
    </source>
</evidence>
<proteinExistence type="inferred from homology"/>
<dbReference type="InterPro" id="IPR036909">
    <property type="entry name" value="Cyt_c-like_dom_sf"/>
</dbReference>
<evidence type="ECO:0000256" key="11">
    <source>
        <dbReference type="ARBA" id="ARBA00025746"/>
    </source>
</evidence>
<evidence type="ECO:0000256" key="17">
    <source>
        <dbReference type="PIRSR" id="PIRSR038455-3"/>
    </source>
</evidence>
<dbReference type="PIRSF" id="PIRSF038455">
    <property type="entry name" value="SoxA"/>
    <property type="match status" value="1"/>
</dbReference>
<feature type="binding site" description="covalent" evidence="16">
    <location>
        <position position="188"/>
    </location>
    <ligand>
        <name>heme c</name>
        <dbReference type="ChEBI" id="CHEBI:61717"/>
        <label>2</label>
    </ligand>
</feature>
<evidence type="ECO:0000256" key="9">
    <source>
        <dbReference type="ARBA" id="ARBA00022982"/>
    </source>
</evidence>
<feature type="chain" id="PRO_5021477635" description="SoxAX cytochrome complex subunit A" evidence="18">
    <location>
        <begin position="33"/>
        <end position="272"/>
    </location>
</feature>
<dbReference type="Gene3D" id="1.10.760.10">
    <property type="entry name" value="Cytochrome c-like domain"/>
    <property type="match status" value="2"/>
</dbReference>
<comment type="catalytic activity">
    <reaction evidence="12 14">
        <text>L-cysteinyl-[SoxY protein] + thiosulfate + 2 Fe(III)-[cytochrome c] = S-sulfosulfanyl-L-cysteinyl-[SoxY protein] + 2 Fe(II)-[cytochrome c] + 2 H(+)</text>
        <dbReference type="Rhea" id="RHEA:56720"/>
        <dbReference type="Rhea" id="RHEA-COMP:10350"/>
        <dbReference type="Rhea" id="RHEA-COMP:14328"/>
        <dbReference type="Rhea" id="RHEA-COMP:14399"/>
        <dbReference type="Rhea" id="RHEA-COMP:14691"/>
        <dbReference type="ChEBI" id="CHEBI:15378"/>
        <dbReference type="ChEBI" id="CHEBI:29033"/>
        <dbReference type="ChEBI" id="CHEBI:29034"/>
        <dbReference type="ChEBI" id="CHEBI:29950"/>
        <dbReference type="ChEBI" id="CHEBI:33542"/>
        <dbReference type="ChEBI" id="CHEBI:139321"/>
        <dbReference type="EC" id="2.8.5.2"/>
    </reaction>
</comment>
<dbReference type="GO" id="GO:0042597">
    <property type="term" value="C:periplasmic space"/>
    <property type="evidence" value="ECO:0007669"/>
    <property type="project" value="UniProtKB-SubCell"/>
</dbReference>
<evidence type="ECO:0000313" key="20">
    <source>
        <dbReference type="EMBL" id="TFW13310.1"/>
    </source>
</evidence>
<dbReference type="NCBIfam" id="TIGR04484">
    <property type="entry name" value="thiosulf_SoxA"/>
    <property type="match status" value="1"/>
</dbReference>
<keyword evidence="6 14" id="KW-0479">Metal-binding</keyword>